<dbReference type="Proteomes" id="UP000537592">
    <property type="component" value="Unassembled WGS sequence"/>
</dbReference>
<dbReference type="Gene3D" id="3.40.50.1220">
    <property type="entry name" value="TPP-binding domain"/>
    <property type="match status" value="1"/>
</dbReference>
<dbReference type="Pfam" id="PF02146">
    <property type="entry name" value="SIR2"/>
    <property type="match status" value="1"/>
</dbReference>
<comment type="caution">
    <text evidence="4">Lacks conserved residue(s) required for the propagation of feature annotation.</text>
</comment>
<dbReference type="PANTHER" id="PTHR11085">
    <property type="entry name" value="NAD-DEPENDENT PROTEIN DEACYLASE SIRTUIN-5, MITOCHONDRIAL-RELATED"/>
    <property type="match status" value="1"/>
</dbReference>
<organism evidence="6 7">
    <name type="scientific">Pseudochelatococcus contaminans</name>
    <dbReference type="NCBI Taxonomy" id="1538103"/>
    <lineage>
        <taxon>Bacteria</taxon>
        <taxon>Pseudomonadati</taxon>
        <taxon>Pseudomonadota</taxon>
        <taxon>Alphaproteobacteria</taxon>
        <taxon>Hyphomicrobiales</taxon>
        <taxon>Chelatococcaceae</taxon>
        <taxon>Pseudochelatococcus</taxon>
    </lineage>
</organism>
<dbReference type="EC" id="2.3.1.286" evidence="1"/>
<keyword evidence="3" id="KW-0520">NAD</keyword>
<evidence type="ECO:0000313" key="7">
    <source>
        <dbReference type="Proteomes" id="UP000537592"/>
    </source>
</evidence>
<dbReference type="GO" id="GO:0017136">
    <property type="term" value="F:histone deacetylase activity, NAD-dependent"/>
    <property type="evidence" value="ECO:0007669"/>
    <property type="project" value="TreeGrafter"/>
</dbReference>
<dbReference type="GO" id="GO:0016787">
    <property type="term" value="F:hydrolase activity"/>
    <property type="evidence" value="ECO:0007669"/>
    <property type="project" value="UniProtKB-KW"/>
</dbReference>
<dbReference type="EMBL" id="JACICC010000001">
    <property type="protein sequence ID" value="MBB3808665.1"/>
    <property type="molecule type" value="Genomic_DNA"/>
</dbReference>
<dbReference type="InterPro" id="IPR029035">
    <property type="entry name" value="DHS-like_NAD/FAD-binding_dom"/>
</dbReference>
<gene>
    <name evidence="6" type="ORF">FHS81_000719</name>
</gene>
<dbReference type="SUPFAM" id="SSF52467">
    <property type="entry name" value="DHS-like NAD/FAD-binding domain"/>
    <property type="match status" value="1"/>
</dbReference>
<sequence length="258" mass="28595">MNDFLDNKVSRSTFRAEERLPRLVVFSGAGISAESGIATFRDSDGLWHGHDPRDVANYDTWRANHTLVHEFYNHRRVELGRASPNLAHAAVATWQRAYPGRVINITQNIDDLFERAGVVDTVHLHGFLRNLRNIRTEELRDIGYSGFDATTDPDRIIKPDVVFFGEMAPLYRVLSDIANTLDASDTVISIGSSGAVVNIDPIVEMTGALGILNVLDNVVGAIDEHVWDKRFYEPATLAVPAIDAIVRERMGLAASSEV</sequence>
<dbReference type="InterPro" id="IPR050134">
    <property type="entry name" value="NAD-dep_sirtuin_deacylases"/>
</dbReference>
<evidence type="ECO:0000259" key="5">
    <source>
        <dbReference type="PROSITE" id="PS50305"/>
    </source>
</evidence>
<keyword evidence="6" id="KW-0378">Hydrolase</keyword>
<proteinExistence type="predicted"/>
<dbReference type="InterPro" id="IPR026591">
    <property type="entry name" value="Sirtuin_cat_small_dom_sf"/>
</dbReference>
<evidence type="ECO:0000313" key="6">
    <source>
        <dbReference type="EMBL" id="MBB3808665.1"/>
    </source>
</evidence>
<dbReference type="AlphaFoldDB" id="A0A7W5Z2J5"/>
<keyword evidence="2" id="KW-0808">Transferase</keyword>
<evidence type="ECO:0000256" key="1">
    <source>
        <dbReference type="ARBA" id="ARBA00012928"/>
    </source>
</evidence>
<reference evidence="6 7" key="1">
    <citation type="submission" date="2020-08" db="EMBL/GenBank/DDBJ databases">
        <title>Genomic Encyclopedia of Type Strains, Phase IV (KMG-IV): sequencing the most valuable type-strain genomes for metagenomic binning, comparative biology and taxonomic classification.</title>
        <authorList>
            <person name="Goeker M."/>
        </authorList>
    </citation>
    <scope>NUCLEOTIDE SEQUENCE [LARGE SCALE GENOMIC DNA]</scope>
    <source>
        <strain evidence="6 7">DSM 28760</strain>
    </source>
</reference>
<dbReference type="GO" id="GO:0070403">
    <property type="term" value="F:NAD+ binding"/>
    <property type="evidence" value="ECO:0007669"/>
    <property type="project" value="InterPro"/>
</dbReference>
<dbReference type="PROSITE" id="PS50305">
    <property type="entry name" value="SIRTUIN"/>
    <property type="match status" value="1"/>
</dbReference>
<dbReference type="Gene3D" id="3.30.1600.10">
    <property type="entry name" value="SIR2/SIRT2 'Small Domain"/>
    <property type="match status" value="1"/>
</dbReference>
<evidence type="ECO:0000256" key="3">
    <source>
        <dbReference type="ARBA" id="ARBA00023027"/>
    </source>
</evidence>
<keyword evidence="7" id="KW-1185">Reference proteome</keyword>
<dbReference type="InterPro" id="IPR026590">
    <property type="entry name" value="Ssirtuin_cat_dom"/>
</dbReference>
<comment type="caution">
    <text evidence="6">The sequence shown here is derived from an EMBL/GenBank/DDBJ whole genome shotgun (WGS) entry which is preliminary data.</text>
</comment>
<evidence type="ECO:0000256" key="2">
    <source>
        <dbReference type="ARBA" id="ARBA00022679"/>
    </source>
</evidence>
<dbReference type="RefSeq" id="WP_183750631.1">
    <property type="nucleotide sequence ID" value="NZ_JACICC010000001.1"/>
</dbReference>
<evidence type="ECO:0000256" key="4">
    <source>
        <dbReference type="PROSITE-ProRule" id="PRU00236"/>
    </source>
</evidence>
<accession>A0A7W5Z2J5</accession>
<protein>
    <recommendedName>
        <fullName evidence="1">protein acetyllysine N-acetyltransferase</fullName>
        <ecNumber evidence="1">2.3.1.286</ecNumber>
    </recommendedName>
</protein>
<name>A0A7W5Z2J5_9HYPH</name>
<feature type="domain" description="Deacetylase sirtuin-type" evidence="5">
    <location>
        <begin position="1"/>
        <end position="253"/>
    </location>
</feature>
<dbReference type="PANTHER" id="PTHR11085:SF4">
    <property type="entry name" value="NAD-DEPENDENT PROTEIN DEACYLASE"/>
    <property type="match status" value="1"/>
</dbReference>
<dbReference type="InterPro" id="IPR003000">
    <property type="entry name" value="Sirtuin"/>
</dbReference>